<dbReference type="SUPFAM" id="SSF50129">
    <property type="entry name" value="GroES-like"/>
    <property type="match status" value="1"/>
</dbReference>
<accession>A0A3M2RAV4</accession>
<dbReference type="GO" id="GO:0046294">
    <property type="term" value="P:formaldehyde catabolic process"/>
    <property type="evidence" value="ECO:0007669"/>
    <property type="project" value="TreeGrafter"/>
</dbReference>
<evidence type="ECO:0000256" key="2">
    <source>
        <dbReference type="ARBA" id="ARBA00022833"/>
    </source>
</evidence>
<keyword evidence="1 5" id="KW-0479">Metal-binding</keyword>
<evidence type="ECO:0000256" key="1">
    <source>
        <dbReference type="ARBA" id="ARBA00022723"/>
    </source>
</evidence>
<evidence type="ECO:0000256" key="4">
    <source>
        <dbReference type="ARBA" id="ARBA00023027"/>
    </source>
</evidence>
<keyword evidence="3" id="KW-0560">Oxidoreductase</keyword>
<evidence type="ECO:0000256" key="3">
    <source>
        <dbReference type="ARBA" id="ARBA00023002"/>
    </source>
</evidence>
<dbReference type="Gene3D" id="3.40.50.720">
    <property type="entry name" value="NAD(P)-binding Rossmann-like Domain"/>
    <property type="match status" value="1"/>
</dbReference>
<protein>
    <recommendedName>
        <fullName evidence="6">Enoyl reductase (ER) domain-containing protein</fullName>
    </recommendedName>
</protein>
<evidence type="ECO:0000256" key="5">
    <source>
        <dbReference type="RuleBase" id="RU361277"/>
    </source>
</evidence>
<proteinExistence type="inferred from homology"/>
<keyword evidence="4" id="KW-0520">NAD</keyword>
<sequence length="376" mass="39614">MAMATALIVPRKGAPFEMKTVQLDPLRAHEVLVDIKATGICHTDVAVQQGKIPMQFPAVLGHEGAGIVRAVGPGVKDYQPGDHVILSYNFCKSCRSCQEGQPYQCHTAQEQNFGGSRPDGASTISGSTFISTCFFGQSSFCNPAVVQEASCVKIDASLPLSVVCALGCGFQTGAGSVYNVVRPIERKARHLAVFGVGGVGCAAIMAANHLRTSSSSAEAFDIIAIDLVNSRLELAMELGATHVINPGQQNLGEVVVKVTQGDLLDAAVDCTGSLAVISEMITLTGRGGIAVSVGGPPPGDKVSVDVFDMLISCKTYCGSHQGNAYSKAFIPWLAKLYAKGQYPLEKMQRTYAAEDINSACQDMLSGAVLKPILLWD</sequence>
<keyword evidence="8" id="KW-1185">Reference proteome</keyword>
<dbReference type="AlphaFoldDB" id="A0A3M2RAV4"/>
<dbReference type="SMART" id="SM00829">
    <property type="entry name" value="PKS_ER"/>
    <property type="match status" value="1"/>
</dbReference>
<organism evidence="7 8">
    <name type="scientific">Fusarium kuroshium</name>
    <dbReference type="NCBI Taxonomy" id="2010991"/>
    <lineage>
        <taxon>Eukaryota</taxon>
        <taxon>Fungi</taxon>
        <taxon>Dikarya</taxon>
        <taxon>Ascomycota</taxon>
        <taxon>Pezizomycotina</taxon>
        <taxon>Sordariomycetes</taxon>
        <taxon>Hypocreomycetidae</taxon>
        <taxon>Hypocreales</taxon>
        <taxon>Nectriaceae</taxon>
        <taxon>Fusarium</taxon>
        <taxon>Fusarium solani species complex</taxon>
    </lineage>
</organism>
<comment type="similarity">
    <text evidence="5">Belongs to the zinc-containing alcohol dehydrogenase family.</text>
</comment>
<dbReference type="SUPFAM" id="SSF51735">
    <property type="entry name" value="NAD(P)-binding Rossmann-fold domains"/>
    <property type="match status" value="1"/>
</dbReference>
<dbReference type="InterPro" id="IPR036291">
    <property type="entry name" value="NAD(P)-bd_dom_sf"/>
</dbReference>
<dbReference type="InterPro" id="IPR002328">
    <property type="entry name" value="ADH_Zn_CS"/>
</dbReference>
<dbReference type="InterPro" id="IPR013154">
    <property type="entry name" value="ADH-like_N"/>
</dbReference>
<evidence type="ECO:0000313" key="8">
    <source>
        <dbReference type="Proteomes" id="UP000277212"/>
    </source>
</evidence>
<dbReference type="Proteomes" id="UP000277212">
    <property type="component" value="Unassembled WGS sequence"/>
</dbReference>
<dbReference type="OrthoDB" id="1560166at2759"/>
<dbReference type="EMBL" id="NKUJ01000557">
    <property type="protein sequence ID" value="RMJ02442.1"/>
    <property type="molecule type" value="Genomic_DNA"/>
</dbReference>
<dbReference type="GO" id="GO:0051903">
    <property type="term" value="F:S-(hydroxymethyl)glutathione dehydrogenase [NAD(P)+] activity"/>
    <property type="evidence" value="ECO:0007669"/>
    <property type="project" value="TreeGrafter"/>
</dbReference>
<dbReference type="PANTHER" id="PTHR43880:SF12">
    <property type="entry name" value="ALCOHOL DEHYDROGENASE CLASS-3"/>
    <property type="match status" value="1"/>
</dbReference>
<feature type="domain" description="Enoyl reductase (ER)" evidence="6">
    <location>
        <begin position="13"/>
        <end position="369"/>
    </location>
</feature>
<evidence type="ECO:0000313" key="7">
    <source>
        <dbReference type="EMBL" id="RMJ02442.1"/>
    </source>
</evidence>
<comment type="caution">
    <text evidence="7">The sequence shown here is derived from an EMBL/GenBank/DDBJ whole genome shotgun (WGS) entry which is preliminary data.</text>
</comment>
<dbReference type="GO" id="GO:0008270">
    <property type="term" value="F:zinc ion binding"/>
    <property type="evidence" value="ECO:0007669"/>
    <property type="project" value="InterPro"/>
</dbReference>
<evidence type="ECO:0000259" key="6">
    <source>
        <dbReference type="SMART" id="SM00829"/>
    </source>
</evidence>
<keyword evidence="2 5" id="KW-0862">Zinc</keyword>
<dbReference type="PANTHER" id="PTHR43880">
    <property type="entry name" value="ALCOHOL DEHYDROGENASE"/>
    <property type="match status" value="1"/>
</dbReference>
<dbReference type="Pfam" id="PF00107">
    <property type="entry name" value="ADH_zinc_N"/>
    <property type="match status" value="1"/>
</dbReference>
<comment type="cofactor">
    <cofactor evidence="5">
        <name>Zn(2+)</name>
        <dbReference type="ChEBI" id="CHEBI:29105"/>
    </cofactor>
</comment>
<dbReference type="InterPro" id="IPR011032">
    <property type="entry name" value="GroES-like_sf"/>
</dbReference>
<dbReference type="CDD" id="cd08278">
    <property type="entry name" value="benzyl_alcohol_DH"/>
    <property type="match status" value="1"/>
</dbReference>
<dbReference type="GO" id="GO:0005829">
    <property type="term" value="C:cytosol"/>
    <property type="evidence" value="ECO:0007669"/>
    <property type="project" value="TreeGrafter"/>
</dbReference>
<dbReference type="Gene3D" id="3.90.180.10">
    <property type="entry name" value="Medium-chain alcohol dehydrogenases, catalytic domain"/>
    <property type="match status" value="1"/>
</dbReference>
<dbReference type="STRING" id="2010991.A0A3M2RAV4"/>
<dbReference type="PROSITE" id="PS00059">
    <property type="entry name" value="ADH_ZINC"/>
    <property type="match status" value="1"/>
</dbReference>
<name>A0A3M2RAV4_9HYPO</name>
<gene>
    <name evidence="7" type="ORF">CDV36_015291</name>
</gene>
<dbReference type="InterPro" id="IPR013149">
    <property type="entry name" value="ADH-like_C"/>
</dbReference>
<dbReference type="Pfam" id="PF08240">
    <property type="entry name" value="ADH_N"/>
    <property type="match status" value="1"/>
</dbReference>
<dbReference type="InterPro" id="IPR020843">
    <property type="entry name" value="ER"/>
</dbReference>
<reference evidence="7 8" key="1">
    <citation type="submission" date="2017-06" db="EMBL/GenBank/DDBJ databases">
        <title>Comparative genomic analysis of Ambrosia Fusariam Clade fungi.</title>
        <authorList>
            <person name="Stajich J.E."/>
            <person name="Carrillo J."/>
            <person name="Kijimoto T."/>
            <person name="Eskalen A."/>
            <person name="O'Donnell K."/>
            <person name="Kasson M."/>
        </authorList>
    </citation>
    <scope>NUCLEOTIDE SEQUENCE [LARGE SCALE GENOMIC DNA]</scope>
    <source>
        <strain evidence="7">UCR3666</strain>
    </source>
</reference>